<proteinExistence type="predicted"/>
<evidence type="ECO:0000313" key="2">
    <source>
        <dbReference type="Proteomes" id="UP001229421"/>
    </source>
</evidence>
<comment type="caution">
    <text evidence="1">The sequence shown here is derived from an EMBL/GenBank/DDBJ whole genome shotgun (WGS) entry which is preliminary data.</text>
</comment>
<protein>
    <submittedName>
        <fullName evidence="1">Uncharacterized protein</fullName>
    </submittedName>
</protein>
<dbReference type="AlphaFoldDB" id="A0AAD8KD71"/>
<sequence length="173" mass="19533">MAEEGVQGGSSSQDHMKVYKEDVNEHVESAVEDQGDTYEALFGEGDANTKYFHNILKCKNNKKMIYSVLRPDAMVLEGESMVKEFVNFYEIFLGGEHDQPSFPSGRLQLVRSDLSSMHIFWAAAFIIPVYTAKEIEESLASHVGDFYGEAKMIKKLLPKCHGRKSAFPCWRVA</sequence>
<reference evidence="1" key="1">
    <citation type="journal article" date="2023" name="bioRxiv">
        <title>Improved chromosome-level genome assembly for marigold (Tagetes erecta).</title>
        <authorList>
            <person name="Jiang F."/>
            <person name="Yuan L."/>
            <person name="Wang S."/>
            <person name="Wang H."/>
            <person name="Xu D."/>
            <person name="Wang A."/>
            <person name="Fan W."/>
        </authorList>
    </citation>
    <scope>NUCLEOTIDE SEQUENCE</scope>
    <source>
        <strain evidence="1">WSJ</strain>
        <tissue evidence="1">Leaf</tissue>
    </source>
</reference>
<dbReference type="Proteomes" id="UP001229421">
    <property type="component" value="Unassembled WGS sequence"/>
</dbReference>
<evidence type="ECO:0000313" key="1">
    <source>
        <dbReference type="EMBL" id="KAK1419453.1"/>
    </source>
</evidence>
<organism evidence="1 2">
    <name type="scientific">Tagetes erecta</name>
    <name type="common">African marigold</name>
    <dbReference type="NCBI Taxonomy" id="13708"/>
    <lineage>
        <taxon>Eukaryota</taxon>
        <taxon>Viridiplantae</taxon>
        <taxon>Streptophyta</taxon>
        <taxon>Embryophyta</taxon>
        <taxon>Tracheophyta</taxon>
        <taxon>Spermatophyta</taxon>
        <taxon>Magnoliopsida</taxon>
        <taxon>eudicotyledons</taxon>
        <taxon>Gunneridae</taxon>
        <taxon>Pentapetalae</taxon>
        <taxon>asterids</taxon>
        <taxon>campanulids</taxon>
        <taxon>Asterales</taxon>
        <taxon>Asteraceae</taxon>
        <taxon>Asteroideae</taxon>
        <taxon>Heliantheae alliance</taxon>
        <taxon>Tageteae</taxon>
        <taxon>Tagetes</taxon>
    </lineage>
</organism>
<keyword evidence="2" id="KW-1185">Reference proteome</keyword>
<dbReference type="EMBL" id="JAUHHV010000007">
    <property type="protein sequence ID" value="KAK1419453.1"/>
    <property type="molecule type" value="Genomic_DNA"/>
</dbReference>
<name>A0AAD8KD71_TARER</name>
<gene>
    <name evidence="1" type="ORF">QVD17_28621</name>
</gene>
<accession>A0AAD8KD71</accession>